<dbReference type="Pfam" id="PF05047">
    <property type="entry name" value="L51_S25_CI-B8"/>
    <property type="match status" value="1"/>
</dbReference>
<dbReference type="InterPro" id="IPR039927">
    <property type="entry name" value="Ribosomal_mL43"/>
</dbReference>
<protein>
    <recommendedName>
        <fullName evidence="6">Large ribosomal subunit protein mL43</fullName>
    </recommendedName>
</protein>
<reference evidence="8 9" key="1">
    <citation type="submission" date="2019-02" db="EMBL/GenBank/DDBJ databases">
        <title>Genome sequencing of the rare red list fungi Phellinidium pouzarii.</title>
        <authorList>
            <person name="Buettner E."/>
            <person name="Kellner H."/>
        </authorList>
    </citation>
    <scope>NUCLEOTIDE SEQUENCE [LARGE SCALE GENOMIC DNA]</scope>
    <source>
        <strain evidence="8 9">DSM 108285</strain>
    </source>
</reference>
<evidence type="ECO:0000313" key="8">
    <source>
        <dbReference type="EMBL" id="THH11802.1"/>
    </source>
</evidence>
<dbReference type="AlphaFoldDB" id="A0A4S4LIE8"/>
<comment type="similarity">
    <text evidence="2">Belongs to the mitochondrion-specific ribosomal protein mL43 family.</text>
</comment>
<dbReference type="InterPro" id="IPR007741">
    <property type="entry name" value="Ribosomal_mL43/mS25/NADH_DH"/>
</dbReference>
<dbReference type="GO" id="GO:0005762">
    <property type="term" value="C:mitochondrial large ribosomal subunit"/>
    <property type="evidence" value="ECO:0007669"/>
    <property type="project" value="TreeGrafter"/>
</dbReference>
<dbReference type="GO" id="GO:0032543">
    <property type="term" value="P:mitochondrial translation"/>
    <property type="evidence" value="ECO:0007669"/>
    <property type="project" value="InterPro"/>
</dbReference>
<comment type="subcellular location">
    <subcellularLocation>
        <location evidence="1">Mitochondrion</location>
    </subcellularLocation>
</comment>
<organism evidence="8 9">
    <name type="scientific">Phellinidium pouzarii</name>
    <dbReference type="NCBI Taxonomy" id="167371"/>
    <lineage>
        <taxon>Eukaryota</taxon>
        <taxon>Fungi</taxon>
        <taxon>Dikarya</taxon>
        <taxon>Basidiomycota</taxon>
        <taxon>Agaricomycotina</taxon>
        <taxon>Agaricomycetes</taxon>
        <taxon>Hymenochaetales</taxon>
        <taxon>Hymenochaetaceae</taxon>
        <taxon>Phellinidium</taxon>
    </lineage>
</organism>
<dbReference type="EMBL" id="SGPK01000008">
    <property type="protein sequence ID" value="THH11802.1"/>
    <property type="molecule type" value="Genomic_DNA"/>
</dbReference>
<feature type="domain" description="Ribosomal protein/NADH dehydrogenase" evidence="7">
    <location>
        <begin position="42"/>
        <end position="115"/>
    </location>
</feature>
<evidence type="ECO:0000256" key="1">
    <source>
        <dbReference type="ARBA" id="ARBA00004173"/>
    </source>
</evidence>
<gene>
    <name evidence="8" type="ORF">EW145_g429</name>
</gene>
<evidence type="ECO:0000256" key="4">
    <source>
        <dbReference type="ARBA" id="ARBA00023128"/>
    </source>
</evidence>
<dbReference type="PANTHER" id="PTHR21396">
    <property type="entry name" value="39S RIBOSOMAL PROTEIN L43"/>
    <property type="match status" value="1"/>
</dbReference>
<evidence type="ECO:0000256" key="3">
    <source>
        <dbReference type="ARBA" id="ARBA00022980"/>
    </source>
</evidence>
<dbReference type="Proteomes" id="UP000308199">
    <property type="component" value="Unassembled WGS sequence"/>
</dbReference>
<keyword evidence="4" id="KW-0496">Mitochondrion</keyword>
<dbReference type="PANTHER" id="PTHR21396:SF2">
    <property type="entry name" value="LARGE RIBOSOMAL SUBUNIT PROTEIN ML43"/>
    <property type="match status" value="1"/>
</dbReference>
<dbReference type="Gene3D" id="3.40.30.10">
    <property type="entry name" value="Glutaredoxin"/>
    <property type="match status" value="1"/>
</dbReference>
<proteinExistence type="inferred from homology"/>
<evidence type="ECO:0000313" key="9">
    <source>
        <dbReference type="Proteomes" id="UP000308199"/>
    </source>
</evidence>
<name>A0A4S4LIE8_9AGAM</name>
<evidence type="ECO:0000256" key="5">
    <source>
        <dbReference type="ARBA" id="ARBA00023274"/>
    </source>
</evidence>
<dbReference type="InterPro" id="IPR036249">
    <property type="entry name" value="Thioredoxin-like_sf"/>
</dbReference>
<accession>A0A4S4LIE8</accession>
<evidence type="ECO:0000256" key="6">
    <source>
        <dbReference type="ARBA" id="ARBA00035188"/>
    </source>
</evidence>
<comment type="caution">
    <text evidence="8">The sequence shown here is derived from an EMBL/GenBank/DDBJ whole genome shotgun (WGS) entry which is preliminary data.</text>
</comment>
<evidence type="ECO:0000259" key="7">
    <source>
        <dbReference type="SMART" id="SM00916"/>
    </source>
</evidence>
<dbReference type="SMART" id="SM00916">
    <property type="entry name" value="L51_S25_CI-B8"/>
    <property type="match status" value="1"/>
</dbReference>
<dbReference type="GO" id="GO:0003735">
    <property type="term" value="F:structural constituent of ribosome"/>
    <property type="evidence" value="ECO:0007669"/>
    <property type="project" value="InterPro"/>
</dbReference>
<dbReference type="SUPFAM" id="SSF52833">
    <property type="entry name" value="Thioredoxin-like"/>
    <property type="match status" value="1"/>
</dbReference>
<dbReference type="OrthoDB" id="88at2759"/>
<keyword evidence="5" id="KW-0687">Ribonucleoprotein</keyword>
<sequence>MRVPRLPPATPIINRRMLLAKASNGHTAFIPQIRKLVFEYCDVWPSSTNLRTYIYNHVEQLAHENPHVEFVVKQRPSREPVIRGFYLNNRDKVIGLKGFEVTQIQQKVQILLDSSGAKIVPLKRKMVVSTTESARGIWSGFHTPVPYKI</sequence>
<keyword evidence="3" id="KW-0689">Ribosomal protein</keyword>
<keyword evidence="9" id="KW-1185">Reference proteome</keyword>
<evidence type="ECO:0000256" key="2">
    <source>
        <dbReference type="ARBA" id="ARBA00006073"/>
    </source>
</evidence>